<dbReference type="AlphaFoldDB" id="A0A2M9G7Q9"/>
<dbReference type="Proteomes" id="UP000229498">
    <property type="component" value="Unassembled WGS sequence"/>
</dbReference>
<name>A0A2M9G7Q9_9PROT</name>
<dbReference type="EMBL" id="PHIG01000001">
    <property type="protein sequence ID" value="PJK31741.1"/>
    <property type="molecule type" value="Genomic_DNA"/>
</dbReference>
<evidence type="ECO:0000313" key="2">
    <source>
        <dbReference type="EMBL" id="PJK31741.1"/>
    </source>
</evidence>
<reference evidence="2 3" key="1">
    <citation type="submission" date="2017-11" db="EMBL/GenBank/DDBJ databases">
        <title>Draft genome sequence of Rhizobiales bacterium SY3-13.</title>
        <authorList>
            <person name="Sun C."/>
        </authorList>
    </citation>
    <scope>NUCLEOTIDE SEQUENCE [LARGE SCALE GENOMIC DNA]</scope>
    <source>
        <strain evidence="2 3">SY3-13</strain>
    </source>
</reference>
<keyword evidence="1" id="KW-0472">Membrane</keyword>
<proteinExistence type="predicted"/>
<organism evidence="2 3">
    <name type="scientific">Minwuia thermotolerans</name>
    <dbReference type="NCBI Taxonomy" id="2056226"/>
    <lineage>
        <taxon>Bacteria</taxon>
        <taxon>Pseudomonadati</taxon>
        <taxon>Pseudomonadota</taxon>
        <taxon>Alphaproteobacteria</taxon>
        <taxon>Minwuiales</taxon>
        <taxon>Minwuiaceae</taxon>
        <taxon>Minwuia</taxon>
    </lineage>
</organism>
<keyword evidence="1" id="KW-0812">Transmembrane</keyword>
<keyword evidence="3" id="KW-1185">Reference proteome</keyword>
<comment type="caution">
    <text evidence="2">The sequence shown here is derived from an EMBL/GenBank/DDBJ whole genome shotgun (WGS) entry which is preliminary data.</text>
</comment>
<sequence length="203" mass="22389">MAERIVRVGAHLMALVLVATTIGLVAGISFLSERESLAVNRASLWSSRFPESAILRAAVHRRDTDGAWCAERAAAEDGRSGIVAYAALAPNDAKLLLQLAAIAERCAVVTDALLLLRRALAVGASDPRIVSGAYGSRRFLEYTDPALARDLDRHLITLWEQQPSTRPRLSEAIENCWSCKRILAKAHPELAARITEYHRKRRR</sequence>
<feature type="transmembrane region" description="Helical" evidence="1">
    <location>
        <begin position="12"/>
        <end position="31"/>
    </location>
</feature>
<accession>A0A2M9G7Q9</accession>
<evidence type="ECO:0000256" key="1">
    <source>
        <dbReference type="SAM" id="Phobius"/>
    </source>
</evidence>
<protein>
    <submittedName>
        <fullName evidence="2">Uncharacterized protein</fullName>
    </submittedName>
</protein>
<keyword evidence="1" id="KW-1133">Transmembrane helix</keyword>
<dbReference type="RefSeq" id="WP_109793456.1">
    <property type="nucleotide sequence ID" value="NZ_PHIG01000001.1"/>
</dbReference>
<gene>
    <name evidence="2" type="ORF">CVT23_00010</name>
</gene>
<evidence type="ECO:0000313" key="3">
    <source>
        <dbReference type="Proteomes" id="UP000229498"/>
    </source>
</evidence>